<evidence type="ECO:0000256" key="1">
    <source>
        <dbReference type="ARBA" id="ARBA00004514"/>
    </source>
</evidence>
<dbReference type="SUPFAM" id="SSF47986">
    <property type="entry name" value="DEATH domain"/>
    <property type="match status" value="1"/>
</dbReference>
<evidence type="ECO:0000256" key="5">
    <source>
        <dbReference type="ARBA" id="ARBA00022741"/>
    </source>
</evidence>
<dbReference type="RefSeq" id="XP_053532980.1">
    <property type="nucleotide sequence ID" value="XM_053677005.1"/>
</dbReference>
<dbReference type="Pfam" id="PF00619">
    <property type="entry name" value="CARD"/>
    <property type="match status" value="1"/>
</dbReference>
<dbReference type="PROSITE" id="PS50209">
    <property type="entry name" value="CARD"/>
    <property type="match status" value="1"/>
</dbReference>
<dbReference type="CDD" id="cd08330">
    <property type="entry name" value="CARD_ASC_NALP1"/>
    <property type="match status" value="1"/>
</dbReference>
<dbReference type="PANTHER" id="PTHR46985:SF2">
    <property type="entry name" value="APOPTOSIS-ASSOCIATED SPECK-LIKE PROTEIN CONTAINING A CARD"/>
    <property type="match status" value="1"/>
</dbReference>
<dbReference type="Pfam" id="PF13553">
    <property type="entry name" value="FIIND"/>
    <property type="match status" value="4"/>
</dbReference>
<dbReference type="PANTHER" id="PTHR46985">
    <property type="entry name" value="NACHT, LRR AND PYD DOMAINS-CONTAINING PROTEIN 1"/>
    <property type="match status" value="1"/>
</dbReference>
<evidence type="ECO:0000313" key="12">
    <source>
        <dbReference type="Proteomes" id="UP000221080"/>
    </source>
</evidence>
<dbReference type="SUPFAM" id="SSF52540">
    <property type="entry name" value="P-loop containing nucleoside triphosphate hydrolases"/>
    <property type="match status" value="1"/>
</dbReference>
<dbReference type="GO" id="GO:0006954">
    <property type="term" value="P:inflammatory response"/>
    <property type="evidence" value="ECO:0007669"/>
    <property type="project" value="UniProtKB-KW"/>
</dbReference>
<protein>
    <submittedName>
        <fullName evidence="13 14">Uncharacterized protein LOC108259946</fullName>
    </submittedName>
</protein>
<gene>
    <name evidence="13 14" type="primary">LOC108259946</name>
</gene>
<keyword evidence="4" id="KW-0399">Innate immunity</keyword>
<feature type="domain" description="CARD" evidence="9">
    <location>
        <begin position="1485"/>
        <end position="1569"/>
    </location>
</feature>
<keyword evidence="5" id="KW-0547">Nucleotide-binding</keyword>
<dbReference type="InterPro" id="IPR011029">
    <property type="entry name" value="DEATH-like_dom_sf"/>
</dbReference>
<dbReference type="InterPro" id="IPR033516">
    <property type="entry name" value="CARD8/ASC/NALP1_CARD"/>
</dbReference>
<evidence type="ECO:0000259" key="9">
    <source>
        <dbReference type="PROSITE" id="PS50209"/>
    </source>
</evidence>
<dbReference type="GO" id="GO:0005525">
    <property type="term" value="F:GTP binding"/>
    <property type="evidence" value="ECO:0007669"/>
    <property type="project" value="InterPro"/>
</dbReference>
<dbReference type="OrthoDB" id="8891580at2759"/>
<dbReference type="InterPro" id="IPR051249">
    <property type="entry name" value="NLRP_Inflammasome"/>
</dbReference>
<dbReference type="Proteomes" id="UP000221080">
    <property type="component" value="Chromosome 28"/>
</dbReference>
<keyword evidence="7" id="KW-0395">Inflammatory response</keyword>
<feature type="region of interest" description="Disordered" evidence="8">
    <location>
        <begin position="268"/>
        <end position="310"/>
    </location>
</feature>
<reference evidence="13 14" key="2">
    <citation type="submission" date="2025-04" db="UniProtKB">
        <authorList>
            <consortium name="RefSeq"/>
        </authorList>
    </citation>
    <scope>IDENTIFICATION</scope>
    <source>
        <tissue evidence="13 14">Blood</tissue>
    </source>
</reference>
<feature type="domain" description="FIIND" evidence="11">
    <location>
        <begin position="312"/>
        <end position="594"/>
    </location>
</feature>
<proteinExistence type="inferred from homology"/>
<dbReference type="Gene3D" id="1.10.533.10">
    <property type="entry name" value="Death Domain, Fas"/>
    <property type="match status" value="1"/>
</dbReference>
<evidence type="ECO:0000313" key="14">
    <source>
        <dbReference type="RefSeq" id="XP_053532980.1"/>
    </source>
</evidence>
<comment type="similarity">
    <text evidence="2">Belongs to the TRAFAC class TrmE-Era-EngA-EngB-Septin-like GTPase superfamily. AIG1/Toc34/Toc159-like paraseptin GTPase family. IAN subfamily.</text>
</comment>
<evidence type="ECO:0000256" key="8">
    <source>
        <dbReference type="SAM" id="MobiDB-lite"/>
    </source>
</evidence>
<dbReference type="InterPro" id="IPR025307">
    <property type="entry name" value="FIIND_dom"/>
</dbReference>
<dbReference type="GeneID" id="108259946"/>
<dbReference type="Gene3D" id="3.40.50.300">
    <property type="entry name" value="P-loop containing nucleotide triphosphate hydrolases"/>
    <property type="match status" value="1"/>
</dbReference>
<reference evidence="12" key="1">
    <citation type="journal article" date="2016" name="Nat. Commun.">
        <title>The channel catfish genome sequence provides insights into the evolution of scale formation in teleosts.</title>
        <authorList>
            <person name="Liu Z."/>
            <person name="Liu S."/>
            <person name="Yao J."/>
            <person name="Bao L."/>
            <person name="Zhang J."/>
            <person name="Li Y."/>
            <person name="Jiang C."/>
            <person name="Sun L."/>
            <person name="Wang R."/>
            <person name="Zhang Y."/>
            <person name="Zhou T."/>
            <person name="Zeng Q."/>
            <person name="Fu Q."/>
            <person name="Gao S."/>
            <person name="Li N."/>
            <person name="Koren S."/>
            <person name="Jiang Y."/>
            <person name="Zimin A."/>
            <person name="Xu P."/>
            <person name="Phillippy A.M."/>
            <person name="Geng X."/>
            <person name="Song L."/>
            <person name="Sun F."/>
            <person name="Li C."/>
            <person name="Wang X."/>
            <person name="Chen A."/>
            <person name="Jin Y."/>
            <person name="Yuan Z."/>
            <person name="Yang Y."/>
            <person name="Tan S."/>
            <person name="Peatman E."/>
            <person name="Lu J."/>
            <person name="Qin Z."/>
            <person name="Dunham R."/>
            <person name="Li Z."/>
            <person name="Sonstegard T."/>
            <person name="Feng J."/>
            <person name="Danzmann R.G."/>
            <person name="Schroeder S."/>
            <person name="Scheffler B."/>
            <person name="Duke M.V."/>
            <person name="Ballard L."/>
            <person name="Kucuktas H."/>
            <person name="Kaltenboeck L."/>
            <person name="Liu H."/>
            <person name="Armbruster J."/>
            <person name="Xie Y."/>
            <person name="Kirby M.L."/>
            <person name="Tian Y."/>
            <person name="Flanagan M.E."/>
            <person name="Mu W."/>
            <person name="Waldbieser G.C."/>
        </authorList>
    </citation>
    <scope>NUCLEOTIDE SEQUENCE [LARGE SCALE GENOMIC DNA]</scope>
    <source>
        <strain evidence="12">SDA103</strain>
    </source>
</reference>
<evidence type="ECO:0000259" key="11">
    <source>
        <dbReference type="PROSITE" id="PS51830"/>
    </source>
</evidence>
<dbReference type="PROSITE" id="PS51720">
    <property type="entry name" value="G_AIG1"/>
    <property type="match status" value="1"/>
</dbReference>
<keyword evidence="6" id="KW-0391">Immunity</keyword>
<evidence type="ECO:0000256" key="3">
    <source>
        <dbReference type="ARBA" id="ARBA00022490"/>
    </source>
</evidence>
<feature type="domain" description="FIIND" evidence="11">
    <location>
        <begin position="610"/>
        <end position="892"/>
    </location>
</feature>
<keyword evidence="12" id="KW-1185">Reference proteome</keyword>
<accession>A0A9F7R357</accession>
<evidence type="ECO:0000256" key="2">
    <source>
        <dbReference type="ARBA" id="ARBA00008535"/>
    </source>
</evidence>
<dbReference type="InterPro" id="IPR001315">
    <property type="entry name" value="CARD"/>
</dbReference>
<evidence type="ECO:0000259" key="10">
    <source>
        <dbReference type="PROSITE" id="PS51720"/>
    </source>
</evidence>
<dbReference type="KEGG" id="ipu:108259946"/>
<evidence type="ECO:0000256" key="4">
    <source>
        <dbReference type="ARBA" id="ARBA00022588"/>
    </source>
</evidence>
<dbReference type="Pfam" id="PF23679">
    <property type="entry name" value="UPA-FIIND"/>
    <property type="match status" value="4"/>
</dbReference>
<evidence type="ECO:0000313" key="13">
    <source>
        <dbReference type="RefSeq" id="XP_053532979.1"/>
    </source>
</evidence>
<dbReference type="RefSeq" id="XP_053532979.1">
    <property type="nucleotide sequence ID" value="XM_053677004.1"/>
</dbReference>
<feature type="domain" description="FIIND" evidence="11">
    <location>
        <begin position="908"/>
        <end position="1190"/>
    </location>
</feature>
<evidence type="ECO:0000256" key="7">
    <source>
        <dbReference type="ARBA" id="ARBA00023198"/>
    </source>
</evidence>
<dbReference type="GO" id="GO:0042981">
    <property type="term" value="P:regulation of apoptotic process"/>
    <property type="evidence" value="ECO:0007669"/>
    <property type="project" value="InterPro"/>
</dbReference>
<dbReference type="Pfam" id="PF04548">
    <property type="entry name" value="AIG1"/>
    <property type="match status" value="1"/>
</dbReference>
<sequence>MAASDLRYISGDVHRVSEVSIVLLGCRNSGKSLAGNVILGLKDLDLQESTWCVKRHGEVAGRKITLVEAPGWCSDKPVTESTELLNEEIVCGVSVCPPGPQAVLVVVNCGDVFKENDRERLAGCLNLLGDEVWSHTIVLFTFGDFLGDVTIERHIEREGVALQWLVEKCGNRYHVFKNNMDDNSQVMELLEKIEEMVARNRGCHLEMDTTMLPNVDESRREDESKERRMKGMKYSPYFMNVCMYFLKFLQVFWFSSELWSIAHSPRVRMGSPRDLQFPPASQKHAEDFREPSGTGKGAQSTSTLHPDAGHVSADTEIFTPELVDNYPNDKNRMKYRFFCSRAGQFKCKLTDLVFEMEGKGEVLYRIVSWDGCASDELKGKEPAGPLYSIDCLEGSIRHLHLPHCEIDWSKYVLQLTTAHVTGGNVEIIQPLKLTSTHVIVDVRRFSLVGLLKALLFQAYPIRAQVLLFCEETGKHRMSKLHIHLLPGNVPVEEVQKQRNCTYTCIETRSKCQLTPDKTYRPCFRTTDSDYVSQPEDETFVRDYGPDYHPTFEVQFNTELDKFTLSLLDENGQEVWRPDLALLTEGFREHDGTGKDARSAATLHLDSGHVSADTEIFTPELVDNYPNDKNRMKYRFFCSRAGQFKCKLTDLVFEMEGKGEVLYRIVSWDGCASDELKGKEPAGPLYSIDCLEGSIRHLHLPHCEIDWSKYVLQLTTAHVTGGNVEIIQPLKLTSTHVIVDVRRFSLVGLLKALLFQAYPIRAQVLLFCEETGKHRMSKLHIHLLPGNVPVEEVQKQRNCTYTYIETRSKCQLTPDKTYRPCFRTTDSDYVSQPEDETFVRDYGPDYHPTFEVQFNTELDKFTLSLLDENGQEVWRPDLALLTEGFREHDGTGKDARSAATLHLDSGHVSADTEIFTPELVDNYPNDKNRMKYRFFCSRAGQFKCKLTDLVFEMEGKGEVLYRIVSWDGCASDELKGKEPAGPLYSIDCLEGSIRHLHLPHCEIDWSKYVLQLTTAHVTGGNVEIIQPLKLTSTHVIVDVRRFSLVGLLKALLFQAYPIRAQVLLFCEETGKHRMSKLHIHLLPGNVPVEEVQKQRNCTYTYIETRSKCQLTPDKTYRPCFRTTDSDYVSQPEDETFVRDYGPDYHPTFEVQFNTELDKFTLSLLDENGQEVWRPDLALLTEGFREHDGTGKDARSAATLHLDSGHASADTELIFSPELVENCPKDKNRVVYSFLCPHAGLFMCKLTNLVFEMEGKGVVVYRIVSWDSCVSDGLQKDSAGPLYSIECLEGSIRHLHLPHCETRTDVVKLTVAHATGGNVEIIQPLKITDTHVIIHIHGLSLFGILKALLFQEYPIRAQVLLFRKKMTGKLSRSKLNIHLLPGNVPVKEVQKQRECNENIETTSKCQLTPGKLYRLCCKTTDRDYEPQPEEETFDLDYGPNYHPTFEVLFNTELDEITLSLLDENGQEVWTPREVSLLTDTEAVSANTDKAGADFVDKHRETLIQRVPSVIEIADVLKGKKMINDEMYYKIESKEIRQEQMRELYRCLTSTAVKAEFYKILQEKHQYILEDL</sequence>
<feature type="domain" description="AIG1-type G" evidence="10">
    <location>
        <begin position="16"/>
        <end position="214"/>
    </location>
</feature>
<feature type="domain" description="FIIND" evidence="11">
    <location>
        <begin position="1211"/>
        <end position="1485"/>
    </location>
</feature>
<name>A0A9F7R357_ICTPU</name>
<dbReference type="PROSITE" id="PS51830">
    <property type="entry name" value="FIIND"/>
    <property type="match status" value="4"/>
</dbReference>
<keyword evidence="3" id="KW-0963">Cytoplasm</keyword>
<dbReference type="FunFam" id="3.40.50.300:FF:001809">
    <property type="entry name" value="Si:ch1073-365p7.2"/>
    <property type="match status" value="1"/>
</dbReference>
<dbReference type="InterPro" id="IPR027417">
    <property type="entry name" value="P-loop_NTPase"/>
</dbReference>
<dbReference type="GO" id="GO:0045087">
    <property type="term" value="P:innate immune response"/>
    <property type="evidence" value="ECO:0007669"/>
    <property type="project" value="UniProtKB-KW"/>
</dbReference>
<dbReference type="GO" id="GO:0005829">
    <property type="term" value="C:cytosol"/>
    <property type="evidence" value="ECO:0007669"/>
    <property type="project" value="UniProtKB-SubCell"/>
</dbReference>
<dbReference type="InterPro" id="IPR006703">
    <property type="entry name" value="G_AIG1"/>
</dbReference>
<evidence type="ECO:0000256" key="6">
    <source>
        <dbReference type="ARBA" id="ARBA00022859"/>
    </source>
</evidence>
<organism evidence="12 14">
    <name type="scientific">Ictalurus punctatus</name>
    <name type="common">Channel catfish</name>
    <name type="synonym">Silurus punctatus</name>
    <dbReference type="NCBI Taxonomy" id="7998"/>
    <lineage>
        <taxon>Eukaryota</taxon>
        <taxon>Metazoa</taxon>
        <taxon>Chordata</taxon>
        <taxon>Craniata</taxon>
        <taxon>Vertebrata</taxon>
        <taxon>Euteleostomi</taxon>
        <taxon>Actinopterygii</taxon>
        <taxon>Neopterygii</taxon>
        <taxon>Teleostei</taxon>
        <taxon>Ostariophysi</taxon>
        <taxon>Siluriformes</taxon>
        <taxon>Ictaluridae</taxon>
        <taxon>Ictalurus</taxon>
    </lineage>
</organism>
<comment type="subcellular location">
    <subcellularLocation>
        <location evidence="1">Cytoplasm</location>
        <location evidence="1">Cytosol</location>
    </subcellularLocation>
</comment>